<evidence type="ECO:0000313" key="2">
    <source>
        <dbReference type="EMBL" id="QJD80301.1"/>
    </source>
</evidence>
<accession>A0A7L5DS86</accession>
<gene>
    <name evidence="2" type="ORF">HH216_19140</name>
</gene>
<evidence type="ECO:0000259" key="1">
    <source>
        <dbReference type="Pfam" id="PF14534"/>
    </source>
</evidence>
<reference evidence="2 3" key="1">
    <citation type="submission" date="2020-04" db="EMBL/GenBank/DDBJ databases">
        <title>Genome sequencing of novel species.</title>
        <authorList>
            <person name="Heo J."/>
            <person name="Kim S.-J."/>
            <person name="Kim J.-S."/>
            <person name="Hong S.-B."/>
            <person name="Kwon S.-W."/>
        </authorList>
    </citation>
    <scope>NUCLEOTIDE SEQUENCE [LARGE SCALE GENOMIC DNA]</scope>
    <source>
        <strain evidence="2 3">CJU-R4</strain>
    </source>
</reference>
<proteinExistence type="predicted"/>
<dbReference type="Proteomes" id="UP000501128">
    <property type="component" value="Chromosome"/>
</dbReference>
<dbReference type="RefSeq" id="WP_169552260.1">
    <property type="nucleotide sequence ID" value="NZ_CP051677.1"/>
</dbReference>
<sequence>MEKLLAIVFLLLATESFSQSRAETEIRQLEQLELEAVHKGDTATLFKLWSKDYVVNNPYNQIVTVKQIVGFIREGKIDYSSVERIVEKVTVTQNLGITMGKEIVTPEKATDNAGKKVTRRYTDVWLKTKDGRQLTARQATNIAVE</sequence>
<name>A0A7L5DS86_9BACT</name>
<keyword evidence="3" id="KW-1185">Reference proteome</keyword>
<dbReference type="InterPro" id="IPR027843">
    <property type="entry name" value="DUF4440"/>
</dbReference>
<dbReference type="AlphaFoldDB" id="A0A7L5DS86"/>
<dbReference type="EMBL" id="CP051677">
    <property type="protein sequence ID" value="QJD80301.1"/>
    <property type="molecule type" value="Genomic_DNA"/>
</dbReference>
<feature type="domain" description="DUF4440" evidence="1">
    <location>
        <begin position="26"/>
        <end position="131"/>
    </location>
</feature>
<dbReference type="InterPro" id="IPR032710">
    <property type="entry name" value="NTF2-like_dom_sf"/>
</dbReference>
<organism evidence="2 3">
    <name type="scientific">Spirosoma rhododendri</name>
    <dbReference type="NCBI Taxonomy" id="2728024"/>
    <lineage>
        <taxon>Bacteria</taxon>
        <taxon>Pseudomonadati</taxon>
        <taxon>Bacteroidota</taxon>
        <taxon>Cytophagia</taxon>
        <taxon>Cytophagales</taxon>
        <taxon>Cytophagaceae</taxon>
        <taxon>Spirosoma</taxon>
    </lineage>
</organism>
<dbReference type="Gene3D" id="3.10.450.50">
    <property type="match status" value="1"/>
</dbReference>
<dbReference type="KEGG" id="srho:HH216_19140"/>
<dbReference type="SUPFAM" id="SSF54427">
    <property type="entry name" value="NTF2-like"/>
    <property type="match status" value="1"/>
</dbReference>
<evidence type="ECO:0000313" key="3">
    <source>
        <dbReference type="Proteomes" id="UP000501128"/>
    </source>
</evidence>
<protein>
    <submittedName>
        <fullName evidence="2">Nuclear transport factor 2 family protein</fullName>
    </submittedName>
</protein>
<dbReference type="Pfam" id="PF14534">
    <property type="entry name" value="DUF4440"/>
    <property type="match status" value="1"/>
</dbReference>